<evidence type="ECO:0000256" key="7">
    <source>
        <dbReference type="SAM" id="MobiDB-lite"/>
    </source>
</evidence>
<evidence type="ECO:0000313" key="9">
    <source>
        <dbReference type="EMBL" id="KAJ7224099.1"/>
    </source>
</evidence>
<name>A0AAD6YMM8_9AGAR</name>
<dbReference type="PROSITE" id="PS00518">
    <property type="entry name" value="ZF_RING_1"/>
    <property type="match status" value="1"/>
</dbReference>
<dbReference type="InterPro" id="IPR018957">
    <property type="entry name" value="Znf_C3HC4_RING-type"/>
</dbReference>
<sequence length="201" mass="22566">MSCSICLSKLKDPVSIPCGHVYCTDCLTNHVTATSSDGFTSTCPSCRESFNMVRPEVRTAPSLSLRALTVPVPQLTCLPKKFHQYVIPNIRRIYIDTRHDGQRKKLAASEARVKALEADKERLMAECERHIAAARAHSRGETDALLRAEALENELVLTRKKRGPRDSRDRASSARAQSKVRQNEAPLPHPRSTSNRRKQQH</sequence>
<organism evidence="9 10">
    <name type="scientific">Mycena pura</name>
    <dbReference type="NCBI Taxonomy" id="153505"/>
    <lineage>
        <taxon>Eukaryota</taxon>
        <taxon>Fungi</taxon>
        <taxon>Dikarya</taxon>
        <taxon>Basidiomycota</taxon>
        <taxon>Agaricomycotina</taxon>
        <taxon>Agaricomycetes</taxon>
        <taxon>Agaricomycetidae</taxon>
        <taxon>Agaricales</taxon>
        <taxon>Marasmiineae</taxon>
        <taxon>Mycenaceae</taxon>
        <taxon>Mycena</taxon>
    </lineage>
</organism>
<keyword evidence="6" id="KW-0175">Coiled coil</keyword>
<feature type="region of interest" description="Disordered" evidence="7">
    <location>
        <begin position="157"/>
        <end position="201"/>
    </location>
</feature>
<keyword evidence="3 5" id="KW-0863">Zinc-finger</keyword>
<dbReference type="PROSITE" id="PS50089">
    <property type="entry name" value="ZF_RING_2"/>
    <property type="match status" value="1"/>
</dbReference>
<dbReference type="PANTHER" id="PTHR24103">
    <property type="entry name" value="E3 UBIQUITIN-PROTEIN LIGASE TRIM"/>
    <property type="match status" value="1"/>
</dbReference>
<evidence type="ECO:0000256" key="6">
    <source>
        <dbReference type="SAM" id="Coils"/>
    </source>
</evidence>
<keyword evidence="10" id="KW-1185">Reference proteome</keyword>
<dbReference type="AlphaFoldDB" id="A0AAD6YMM8"/>
<evidence type="ECO:0000259" key="8">
    <source>
        <dbReference type="PROSITE" id="PS50089"/>
    </source>
</evidence>
<dbReference type="SUPFAM" id="SSF57850">
    <property type="entry name" value="RING/U-box"/>
    <property type="match status" value="1"/>
</dbReference>
<keyword evidence="4" id="KW-0862">Zinc</keyword>
<dbReference type="InterPro" id="IPR017907">
    <property type="entry name" value="Znf_RING_CS"/>
</dbReference>
<accession>A0AAD6YMM8</accession>
<feature type="domain" description="RING-type" evidence="8">
    <location>
        <begin position="3"/>
        <end position="47"/>
    </location>
</feature>
<dbReference type="Proteomes" id="UP001219525">
    <property type="component" value="Unassembled WGS sequence"/>
</dbReference>
<dbReference type="InterPro" id="IPR013083">
    <property type="entry name" value="Znf_RING/FYVE/PHD"/>
</dbReference>
<gene>
    <name evidence="9" type="ORF">GGX14DRAFT_424222</name>
</gene>
<reference evidence="9" key="1">
    <citation type="submission" date="2023-03" db="EMBL/GenBank/DDBJ databases">
        <title>Massive genome expansion in bonnet fungi (Mycena s.s.) driven by repeated elements and novel gene families across ecological guilds.</title>
        <authorList>
            <consortium name="Lawrence Berkeley National Laboratory"/>
            <person name="Harder C.B."/>
            <person name="Miyauchi S."/>
            <person name="Viragh M."/>
            <person name="Kuo A."/>
            <person name="Thoen E."/>
            <person name="Andreopoulos B."/>
            <person name="Lu D."/>
            <person name="Skrede I."/>
            <person name="Drula E."/>
            <person name="Henrissat B."/>
            <person name="Morin E."/>
            <person name="Kohler A."/>
            <person name="Barry K."/>
            <person name="LaButti K."/>
            <person name="Morin E."/>
            <person name="Salamov A."/>
            <person name="Lipzen A."/>
            <person name="Mereny Z."/>
            <person name="Hegedus B."/>
            <person name="Baldrian P."/>
            <person name="Stursova M."/>
            <person name="Weitz H."/>
            <person name="Taylor A."/>
            <person name="Grigoriev I.V."/>
            <person name="Nagy L.G."/>
            <person name="Martin F."/>
            <person name="Kauserud H."/>
        </authorList>
    </citation>
    <scope>NUCLEOTIDE SEQUENCE</scope>
    <source>
        <strain evidence="9">9144</strain>
    </source>
</reference>
<proteinExistence type="inferred from homology"/>
<comment type="similarity">
    <text evidence="1">Belongs to the TRIM/RBCC family.</text>
</comment>
<evidence type="ECO:0000256" key="5">
    <source>
        <dbReference type="PROSITE-ProRule" id="PRU00175"/>
    </source>
</evidence>
<dbReference type="InterPro" id="IPR001841">
    <property type="entry name" value="Znf_RING"/>
</dbReference>
<keyword evidence="2" id="KW-0479">Metal-binding</keyword>
<dbReference type="GO" id="GO:0008270">
    <property type="term" value="F:zinc ion binding"/>
    <property type="evidence" value="ECO:0007669"/>
    <property type="project" value="UniProtKB-KW"/>
</dbReference>
<evidence type="ECO:0000256" key="3">
    <source>
        <dbReference type="ARBA" id="ARBA00022771"/>
    </source>
</evidence>
<feature type="coiled-coil region" evidence="6">
    <location>
        <begin position="99"/>
        <end position="133"/>
    </location>
</feature>
<comment type="caution">
    <text evidence="9">The sequence shown here is derived from an EMBL/GenBank/DDBJ whole genome shotgun (WGS) entry which is preliminary data.</text>
</comment>
<evidence type="ECO:0000256" key="2">
    <source>
        <dbReference type="ARBA" id="ARBA00022723"/>
    </source>
</evidence>
<evidence type="ECO:0000313" key="10">
    <source>
        <dbReference type="Proteomes" id="UP001219525"/>
    </source>
</evidence>
<protein>
    <recommendedName>
        <fullName evidence="8">RING-type domain-containing protein</fullName>
    </recommendedName>
</protein>
<feature type="non-terminal residue" evidence="9">
    <location>
        <position position="201"/>
    </location>
</feature>
<dbReference type="InterPro" id="IPR050143">
    <property type="entry name" value="TRIM/RBCC"/>
</dbReference>
<evidence type="ECO:0000256" key="4">
    <source>
        <dbReference type="ARBA" id="ARBA00022833"/>
    </source>
</evidence>
<dbReference type="SMART" id="SM00184">
    <property type="entry name" value="RING"/>
    <property type="match status" value="1"/>
</dbReference>
<evidence type="ECO:0000256" key="1">
    <source>
        <dbReference type="ARBA" id="ARBA00008518"/>
    </source>
</evidence>
<dbReference type="EMBL" id="JARJCW010000005">
    <property type="protein sequence ID" value="KAJ7224099.1"/>
    <property type="molecule type" value="Genomic_DNA"/>
</dbReference>
<dbReference type="Gene3D" id="3.30.40.10">
    <property type="entry name" value="Zinc/RING finger domain, C3HC4 (zinc finger)"/>
    <property type="match status" value="1"/>
</dbReference>
<dbReference type="Pfam" id="PF00097">
    <property type="entry name" value="zf-C3HC4"/>
    <property type="match status" value="1"/>
</dbReference>